<sequence length="144" mass="15813">MAILRALCVSDERCNVKVPLKFGRFLFGGLKGDAHFGFSDREVSLLREEDVKEAEREAGFEFPVGCLAENLTVAGLPEEIPLGSILQIGTARLEVIEKGKRPGEPHSYGYRGWCLLPKVGYFLKVVQQGEASPGDEVFLEIAST</sequence>
<gene>
    <name evidence="2" type="ORF">SAMN06275492_1304</name>
</gene>
<organism evidence="2 3">
    <name type="scientific">Dethiosulfovibrio salsuginis</name>
    <dbReference type="NCBI Taxonomy" id="561720"/>
    <lineage>
        <taxon>Bacteria</taxon>
        <taxon>Thermotogati</taxon>
        <taxon>Synergistota</taxon>
        <taxon>Synergistia</taxon>
        <taxon>Synergistales</taxon>
        <taxon>Dethiosulfovibrionaceae</taxon>
        <taxon>Dethiosulfovibrio</taxon>
    </lineage>
</organism>
<dbReference type="EMBL" id="FXBB01000030">
    <property type="protein sequence ID" value="SMG41624.1"/>
    <property type="molecule type" value="Genomic_DNA"/>
</dbReference>
<dbReference type="PROSITE" id="PS51340">
    <property type="entry name" value="MOSC"/>
    <property type="match status" value="1"/>
</dbReference>
<evidence type="ECO:0000313" key="3">
    <source>
        <dbReference type="Proteomes" id="UP000193355"/>
    </source>
</evidence>
<dbReference type="InterPro" id="IPR011037">
    <property type="entry name" value="Pyrv_Knase-like_insert_dom_sf"/>
</dbReference>
<dbReference type="STRING" id="561720.SAMN06275492_1304"/>
<evidence type="ECO:0000313" key="2">
    <source>
        <dbReference type="EMBL" id="SMG41624.1"/>
    </source>
</evidence>
<dbReference type="AlphaFoldDB" id="A0A1X7KJM1"/>
<dbReference type="GO" id="GO:0003824">
    <property type="term" value="F:catalytic activity"/>
    <property type="evidence" value="ECO:0007669"/>
    <property type="project" value="InterPro"/>
</dbReference>
<protein>
    <recommendedName>
        <fullName evidence="1">MOSC domain-containing protein</fullName>
    </recommendedName>
</protein>
<feature type="domain" description="MOSC" evidence="1">
    <location>
        <begin position="17"/>
        <end position="140"/>
    </location>
</feature>
<proteinExistence type="predicted"/>
<dbReference type="RefSeq" id="WP_085545232.1">
    <property type="nucleotide sequence ID" value="NZ_FXBB01000030.1"/>
</dbReference>
<dbReference type="InterPro" id="IPR005302">
    <property type="entry name" value="MoCF_Sase_C"/>
</dbReference>
<dbReference type="Gene3D" id="2.40.33.20">
    <property type="entry name" value="PK beta-barrel domain-like"/>
    <property type="match status" value="1"/>
</dbReference>
<reference evidence="3" key="1">
    <citation type="submission" date="2017-04" db="EMBL/GenBank/DDBJ databases">
        <authorList>
            <person name="Varghese N."/>
            <person name="Submissions S."/>
        </authorList>
    </citation>
    <scope>NUCLEOTIDE SEQUENCE [LARGE SCALE GENOMIC DNA]</scope>
    <source>
        <strain evidence="3">USBA 82</strain>
    </source>
</reference>
<keyword evidence="3" id="KW-1185">Reference proteome</keyword>
<accession>A0A1X7KJM1</accession>
<dbReference type="OrthoDB" id="4928at2"/>
<dbReference type="Proteomes" id="UP000193355">
    <property type="component" value="Unassembled WGS sequence"/>
</dbReference>
<dbReference type="GO" id="GO:0030151">
    <property type="term" value="F:molybdenum ion binding"/>
    <property type="evidence" value="ECO:0007669"/>
    <property type="project" value="InterPro"/>
</dbReference>
<name>A0A1X7KJM1_9BACT</name>
<evidence type="ECO:0000259" key="1">
    <source>
        <dbReference type="PROSITE" id="PS51340"/>
    </source>
</evidence>
<dbReference type="Pfam" id="PF03473">
    <property type="entry name" value="MOSC"/>
    <property type="match status" value="1"/>
</dbReference>
<dbReference type="SUPFAM" id="SSF50800">
    <property type="entry name" value="PK beta-barrel domain-like"/>
    <property type="match status" value="1"/>
</dbReference>
<dbReference type="GO" id="GO:0030170">
    <property type="term" value="F:pyridoxal phosphate binding"/>
    <property type="evidence" value="ECO:0007669"/>
    <property type="project" value="InterPro"/>
</dbReference>